<proteinExistence type="predicted"/>
<dbReference type="PANTHER" id="PTHR35450:SF2">
    <property type="entry name" value="REVERSE TRANSCRIPTASE DOMAIN-CONTAINING PROTEIN"/>
    <property type="match status" value="1"/>
</dbReference>
<gene>
    <name evidence="3" type="ORF">ENUP19_0038G0037</name>
    <name evidence="4" type="ORF">ENUP19_0112G0017</name>
</gene>
<evidence type="ECO:0000313" key="4">
    <source>
        <dbReference type="EMBL" id="GAB1222473.1"/>
    </source>
</evidence>
<reference evidence="4" key="2">
    <citation type="submission" date="2024-08" db="EMBL/GenBank/DDBJ databases">
        <title>Draft genome assembly of Entamoeba nuttalli using a combination of long-read and short-read sequencing data.</title>
        <authorList>
            <person name="Tanaka M."/>
            <person name="Tachibana H."/>
        </authorList>
    </citation>
    <scope>NUCLEOTIDE SEQUENCE</scope>
    <source>
        <strain evidence="4">P19-061405</strain>
    </source>
</reference>
<feature type="region of interest" description="Disordered" evidence="1">
    <location>
        <begin position="178"/>
        <end position="213"/>
    </location>
</feature>
<accession>A0ABQ0DI00</accession>
<dbReference type="CDD" id="cd01650">
    <property type="entry name" value="RT_nLTR_like"/>
    <property type="match status" value="1"/>
</dbReference>
<dbReference type="EMBL" id="BAAFRS010000038">
    <property type="protein sequence ID" value="GAB1219565.1"/>
    <property type="molecule type" value="Genomic_DNA"/>
</dbReference>
<name>A0ABQ0DI00_9EUKA</name>
<keyword evidence="5" id="KW-1185">Reference proteome</keyword>
<evidence type="ECO:0000313" key="5">
    <source>
        <dbReference type="Proteomes" id="UP001628156"/>
    </source>
</evidence>
<feature type="compositionally biased region" description="Basic and acidic residues" evidence="1">
    <location>
        <begin position="197"/>
        <end position="213"/>
    </location>
</feature>
<feature type="compositionally biased region" description="Basic and acidic residues" evidence="1">
    <location>
        <begin position="178"/>
        <end position="191"/>
    </location>
</feature>
<comment type="caution">
    <text evidence="4">The sequence shown here is derived from an EMBL/GenBank/DDBJ whole genome shotgun (WGS) entry which is preliminary data.</text>
</comment>
<organism evidence="4 5">
    <name type="scientific">Entamoeba nuttalli</name>
    <dbReference type="NCBI Taxonomy" id="412467"/>
    <lineage>
        <taxon>Eukaryota</taxon>
        <taxon>Amoebozoa</taxon>
        <taxon>Evosea</taxon>
        <taxon>Archamoebae</taxon>
        <taxon>Mastigamoebida</taxon>
        <taxon>Entamoebidae</taxon>
        <taxon>Entamoeba</taxon>
    </lineage>
</organism>
<feature type="domain" description="Reverse transcriptase" evidence="2">
    <location>
        <begin position="677"/>
        <end position="957"/>
    </location>
</feature>
<evidence type="ECO:0000259" key="2">
    <source>
        <dbReference type="PROSITE" id="PS50878"/>
    </source>
</evidence>
<dbReference type="InterPro" id="IPR000477">
    <property type="entry name" value="RT_dom"/>
</dbReference>
<dbReference type="Proteomes" id="UP001628156">
    <property type="component" value="Unassembled WGS sequence"/>
</dbReference>
<evidence type="ECO:0000313" key="3">
    <source>
        <dbReference type="EMBL" id="GAB1219565.1"/>
    </source>
</evidence>
<protein>
    <recommendedName>
        <fullName evidence="2">Reverse transcriptase domain-containing protein</fullName>
    </recommendedName>
</protein>
<dbReference type="SUPFAM" id="SSF56672">
    <property type="entry name" value="DNA/RNA polymerases"/>
    <property type="match status" value="1"/>
</dbReference>
<dbReference type="InterPro" id="IPR043502">
    <property type="entry name" value="DNA/RNA_pol_sf"/>
</dbReference>
<reference evidence="4 5" key="1">
    <citation type="journal article" date="2019" name="PLoS Negl. Trop. Dis.">
        <title>Whole genome sequencing of Entamoeba nuttalli reveals mammalian host-related molecular signatures and a novel octapeptide-repeat surface protein.</title>
        <authorList>
            <person name="Tanaka M."/>
            <person name="Makiuchi T."/>
            <person name="Komiyama T."/>
            <person name="Shiina T."/>
            <person name="Osaki K."/>
            <person name="Tachibana H."/>
        </authorList>
    </citation>
    <scope>NUCLEOTIDE SEQUENCE [LARGE SCALE GENOMIC DNA]</scope>
    <source>
        <strain evidence="4 5">P19-061405</strain>
    </source>
</reference>
<dbReference type="PANTHER" id="PTHR35450">
    <property type="entry name" value="REVERSE TRANSCRIPTASE DOMAIN-CONTAINING PROTEIN"/>
    <property type="match status" value="1"/>
</dbReference>
<sequence>MIEIQNQEYWKKLFEEEIQILTPQEVEEIKNTKIKEYTSSTIWRRWYFLAREKTKTIRMEEETISMTMEEDNNQYNPIEIKDNRIYNNYVMSIESEEDDDKDSTRVEAMLAEEKKRLEEEEKRLAEEKKRLEEEEKRLAEEKKRLVEEEKRLTEEKKRLVEEEKRLVEEEKRLAEEKKRFTKEEKKRLTKGEKKRFTKEENKRLVEKEEENNKKEKRIKEIEEKVEEDMKEKEEMKKEIQIKDQTIKKLTKDIMALKKKHENEMSTKNHECDKKIFKFHAESERKRSEVNNLTQQLLFLKDKLSKLENENTKEEKKKDEQTDREEEILTLYKCFALKLFERKLRGQLKEEIIERLIQEFGIKINDINEYKEILKKTFKIKNEIKREINRIMEEEIIKHQWKDKELKEIISKMNKKEEIEEEEVMKIFKEEEKKEQEDVQFINYYYNKKKVHQIINIINKNEIIINTLDDYYHYIKSVASTINIINKNKQERSGKKSIERILQSKICRLRDLLHNKQYMKLKRILHIKKHDIYHIKIKTNEQINYYKYLRKMKIIEIEARKNNWKRIRWNYKMMKYGKRQHLNKPKEDEYPDNISTINFWKGIYETITNIDFLNINLYEVLIENRINDRMAIITPNELDCAIKFTANWKAPGVDKIQGFWIKYLEQPKKYLLRLFNEWLNNPNEIPPHFIQGRTILIYKKGDKLDPQNYRPITCLNCLLKIYTSILKMKIENQLMLNPIEKQLSLNQIGCKKYTYASKEGLLYNTIIQQLLLKAKWKWVETYYDISKAYDSINHQWIKQCLIYFNIPLAVINSILYILNNTQLNLYYNQESVGMINVERGIIQGDSLSPLLFVLSIDVLSKQLDKQISKLNIKMNGEEKQVQLNHILYMDDLKIMTNSLDEMEKAHKLTKEIFDAIGLKINVEKSGIMTNINSQINGELAELPRVTNDNPYKYLGIEIGDKVNINKYCTRILNDVSSILSSLNTMKYSSLNTIRKINNDIISKLRYGFCIVPWKLGELEKIDKQIRKSLIHLQLYSRNIPKSRLYVKINELGLGLMSARDECAKELLRIYLKYKWRSSTEIGEMIEAIKENPNGIIKRMKKAFGKKINFNELMNIIELNERKHNVKEVFEWVNNELNEKYLKEWKEKKCGEYIRNANGTFNDKKLTVATWRSLNIKRNAFLQVVKMQEGVTMTGSIKSKILQNDALKYCKHCPNTIASISHILLGCPVMKKNQISKHDYVCKQIFKHLLITQFTEFDAIDFNNPPKCINNDKMVITYNKDLLVSDHSFHARRPDIYYQNMKEKKGYIIDVAICQDNNLELNYIHKINKYKELQEKLRNNRELIYVEIIPVILSINGLIHKESARRLKTLKLKLDFPKILRTIIIKNMKDLLFYTGNSGSTIEEEQSNASMLEMNSITPIEHIEETEIITSQYEENPIEDISNN</sequence>
<dbReference type="PROSITE" id="PS50878">
    <property type="entry name" value="RT_POL"/>
    <property type="match status" value="1"/>
</dbReference>
<dbReference type="Pfam" id="PF00078">
    <property type="entry name" value="RVT_1"/>
    <property type="match status" value="1"/>
</dbReference>
<dbReference type="EMBL" id="BAAFRS010000112">
    <property type="protein sequence ID" value="GAB1222473.1"/>
    <property type="molecule type" value="Genomic_DNA"/>
</dbReference>
<evidence type="ECO:0000256" key="1">
    <source>
        <dbReference type="SAM" id="MobiDB-lite"/>
    </source>
</evidence>